<sequence>MNRLRRSLLTLALLSAAGSSQAAGISIGVVAPQNGTFASLGAQMIAGAKFQAQAANDALTTVDEPCTENSGQVIADALIKAKVQIAIGFLCSDSLEGALPRLKDAGIPAITVSVRSHILMEDALKNGWQFFRLAPADSAEAKRIVGVILQNWASQPLALVDDGTIHGRELVDAVRTGLDENGLKPVFNDTLRPGQDQQISLVRRLKKAGATALLVGGDRSDVAIIARDAAADKDAMQIMGGDAMRAADQPVPLADGVLAVNIPDYASLPPAAQAAKTLRDAGVEPEGYVLPTAAAALIADQAVTAALADKTPVAAKLIGTTWQTPIGPVAFGNDHELTENPYRLLEWRDHRFQPPVAPGN</sequence>
<reference evidence="5 6" key="1">
    <citation type="journal article" date="2018" name="Sci. Rep.">
        <title>Rhizobium tumorigenes sp. nov., a novel plant tumorigenic bacterium isolated from cane gall tumors on thornless blackberry.</title>
        <authorList>
            <person name="Kuzmanovi N."/>
            <person name="Smalla K."/>
            <person name="Gronow S."/>
            <person name="PuBawska J."/>
        </authorList>
    </citation>
    <scope>NUCLEOTIDE SEQUENCE [LARGE SCALE GENOMIC DNA]</scope>
    <source>
        <strain evidence="5 6">1078</strain>
    </source>
</reference>
<dbReference type="RefSeq" id="WP_111221892.1">
    <property type="nucleotide sequence ID" value="NZ_CP117255.1"/>
</dbReference>
<evidence type="ECO:0000256" key="1">
    <source>
        <dbReference type="ARBA" id="ARBA00010062"/>
    </source>
</evidence>
<comment type="similarity">
    <text evidence="1">Belongs to the leucine-binding protein family.</text>
</comment>
<evidence type="ECO:0000313" key="6">
    <source>
        <dbReference type="Proteomes" id="UP000249499"/>
    </source>
</evidence>
<dbReference type="Gene3D" id="3.40.50.2300">
    <property type="match status" value="2"/>
</dbReference>
<organism evidence="5 6">
    <name type="scientific">Rhizobium tumorigenes</name>
    <dbReference type="NCBI Taxonomy" id="2041385"/>
    <lineage>
        <taxon>Bacteria</taxon>
        <taxon>Pseudomonadati</taxon>
        <taxon>Pseudomonadota</taxon>
        <taxon>Alphaproteobacteria</taxon>
        <taxon>Hyphomicrobiales</taxon>
        <taxon>Rhizobiaceae</taxon>
        <taxon>Rhizobium/Agrobacterium group</taxon>
        <taxon>Rhizobium</taxon>
    </lineage>
</organism>
<evidence type="ECO:0000256" key="2">
    <source>
        <dbReference type="ARBA" id="ARBA00022729"/>
    </source>
</evidence>
<accession>A0AAF1KS32</accession>
<protein>
    <submittedName>
        <fullName evidence="5">Branched-chain amino acid ABC transporter substrate-binding protein</fullName>
    </submittedName>
</protein>
<gene>
    <name evidence="5" type="ORF">PR017_07450</name>
</gene>
<dbReference type="EMBL" id="CP117255">
    <property type="protein sequence ID" value="WFR96938.1"/>
    <property type="molecule type" value="Genomic_DNA"/>
</dbReference>
<proteinExistence type="inferred from homology"/>
<evidence type="ECO:0000259" key="4">
    <source>
        <dbReference type="Pfam" id="PF13458"/>
    </source>
</evidence>
<dbReference type="CDD" id="cd06342">
    <property type="entry name" value="PBP1_ABC_LIVBP-like"/>
    <property type="match status" value="1"/>
</dbReference>
<dbReference type="Pfam" id="PF13458">
    <property type="entry name" value="Peripla_BP_6"/>
    <property type="match status" value="1"/>
</dbReference>
<dbReference type="PANTHER" id="PTHR47151">
    <property type="entry name" value="LEU/ILE/VAL-BINDING ABC TRANSPORTER SUBUNIT"/>
    <property type="match status" value="1"/>
</dbReference>
<keyword evidence="6" id="KW-1185">Reference proteome</keyword>
<dbReference type="AlphaFoldDB" id="A0AAF1KS32"/>
<dbReference type="InterPro" id="IPR028081">
    <property type="entry name" value="Leu-bd"/>
</dbReference>
<dbReference type="SUPFAM" id="SSF53822">
    <property type="entry name" value="Periplasmic binding protein-like I"/>
    <property type="match status" value="1"/>
</dbReference>
<dbReference type="PANTHER" id="PTHR47151:SF2">
    <property type="entry name" value="AMINO ACID BINDING PROTEIN"/>
    <property type="match status" value="1"/>
</dbReference>
<keyword evidence="2 3" id="KW-0732">Signal</keyword>
<dbReference type="Proteomes" id="UP000249499">
    <property type="component" value="Chromosome"/>
</dbReference>
<name>A0AAF1KS32_9HYPH</name>
<feature type="domain" description="Leucine-binding protein" evidence="4">
    <location>
        <begin position="25"/>
        <end position="349"/>
    </location>
</feature>
<reference evidence="6" key="2">
    <citation type="journal article" date="2023" name="MicrobiologyOpen">
        <title>Genomics of the tumorigenes clade of the family Rhizobiaceae and description of Rhizobium rhododendri sp. nov.</title>
        <authorList>
            <person name="Kuzmanovic N."/>
            <person name="diCenzo G.C."/>
            <person name="Bunk B."/>
            <person name="Sproeer C."/>
            <person name="Fruehling A."/>
            <person name="Neumann-Schaal M."/>
            <person name="Overmann J."/>
            <person name="Smalla K."/>
        </authorList>
    </citation>
    <scope>NUCLEOTIDE SEQUENCE [LARGE SCALE GENOMIC DNA]</scope>
    <source>
        <strain evidence="6">1078</strain>
    </source>
</reference>
<feature type="signal peptide" evidence="3">
    <location>
        <begin position="1"/>
        <end position="22"/>
    </location>
</feature>
<evidence type="ECO:0000313" key="5">
    <source>
        <dbReference type="EMBL" id="WFR96938.1"/>
    </source>
</evidence>
<evidence type="ECO:0000256" key="3">
    <source>
        <dbReference type="SAM" id="SignalP"/>
    </source>
</evidence>
<feature type="chain" id="PRO_5042210498" evidence="3">
    <location>
        <begin position="23"/>
        <end position="360"/>
    </location>
</feature>
<dbReference type="KEGG" id="rtu:PR017_07450"/>
<dbReference type="InterPro" id="IPR028082">
    <property type="entry name" value="Peripla_BP_I"/>
</dbReference>